<evidence type="ECO:0000313" key="9">
    <source>
        <dbReference type="Proteomes" id="UP000516428"/>
    </source>
</evidence>
<feature type="transmembrane region" description="Helical" evidence="5">
    <location>
        <begin position="274"/>
        <end position="294"/>
    </location>
</feature>
<dbReference type="GO" id="GO:0022857">
    <property type="term" value="F:transmembrane transporter activity"/>
    <property type="evidence" value="ECO:0007669"/>
    <property type="project" value="InterPro"/>
</dbReference>
<feature type="transmembrane region" description="Helical" evidence="5">
    <location>
        <begin position="130"/>
        <end position="149"/>
    </location>
</feature>
<dbReference type="PANTHER" id="PTHR42910:SF1">
    <property type="entry name" value="MAJOR FACILITATOR SUPERFAMILY (MFS) PROFILE DOMAIN-CONTAINING PROTEIN"/>
    <property type="match status" value="1"/>
</dbReference>
<dbReference type="InterPro" id="IPR036259">
    <property type="entry name" value="MFS_trans_sf"/>
</dbReference>
<proteinExistence type="predicted"/>
<dbReference type="SUPFAM" id="SSF103473">
    <property type="entry name" value="MFS general substrate transporter"/>
    <property type="match status" value="1"/>
</dbReference>
<evidence type="ECO:0000256" key="3">
    <source>
        <dbReference type="ARBA" id="ARBA00022989"/>
    </source>
</evidence>
<dbReference type="PROSITE" id="PS50850">
    <property type="entry name" value="MFS"/>
    <property type="match status" value="1"/>
</dbReference>
<comment type="subcellular location">
    <subcellularLocation>
        <location evidence="1">Cell membrane</location>
        <topology evidence="1">Multi-pass membrane protein</topology>
    </subcellularLocation>
</comment>
<keyword evidence="2 5" id="KW-0812">Transmembrane</keyword>
<sequence>MSLRRGAVGLLACTAGVALANNYAIQPALGDVAHDTGTSAAAIGLVTTAALAGCIAGFAFLLPLADRAAPRRLVAGQLLLLAAGLGIASLAHHAAPLLLAYAVIGAGASVSAMASTIAGRGAPEGRRGHAVALVAAGMSAGILLSRLVGGALADAVGWRGMLLLSAALVLACAAAARLWLPAERPEPTGTYLATLVALPKLLHRHRTLRRAVLNGSLWYFAFSLVWVALTVRLGQPPYGLDAGTIGLYSLAGVLGFAALPAAGRLGDRYSPRVVIAGSMAVAAVGAALLCTGLDRPAVTAAGLALVDAGCFTAQAANQARILAIDPRRGGSLSGVYLLLYFLAGALGAGLAGPLIEAGGWTAAAALVLAALVPAGLLALRRDERTEPVAESRP</sequence>
<evidence type="ECO:0000256" key="4">
    <source>
        <dbReference type="ARBA" id="ARBA00023136"/>
    </source>
</evidence>
<evidence type="ECO:0000259" key="7">
    <source>
        <dbReference type="PROSITE" id="PS50850"/>
    </source>
</evidence>
<feature type="signal peptide" evidence="6">
    <location>
        <begin position="1"/>
        <end position="20"/>
    </location>
</feature>
<feature type="chain" id="PRO_5028984011" evidence="6">
    <location>
        <begin position="21"/>
        <end position="393"/>
    </location>
</feature>
<reference evidence="8 9" key="1">
    <citation type="submission" date="2020-09" db="EMBL/GenBank/DDBJ databases">
        <title>A novel species.</title>
        <authorList>
            <person name="Gao J."/>
        </authorList>
    </citation>
    <scope>NUCLEOTIDE SEQUENCE [LARGE SCALE GENOMIC DNA]</scope>
    <source>
        <strain evidence="8 9">CRXT-Y-14</strain>
    </source>
</reference>
<evidence type="ECO:0000256" key="2">
    <source>
        <dbReference type="ARBA" id="ARBA00022692"/>
    </source>
</evidence>
<dbReference type="KEGG" id="sxn:IAG42_31280"/>
<evidence type="ECO:0000313" key="8">
    <source>
        <dbReference type="EMBL" id="QNS07648.1"/>
    </source>
</evidence>
<dbReference type="Proteomes" id="UP000516428">
    <property type="component" value="Chromosome"/>
</dbReference>
<gene>
    <name evidence="8" type="ORF">IAG42_31280</name>
</gene>
<name>A0A7H1BFZ3_9ACTN</name>
<feature type="transmembrane region" description="Helical" evidence="5">
    <location>
        <begin position="211"/>
        <end position="233"/>
    </location>
</feature>
<evidence type="ECO:0000256" key="5">
    <source>
        <dbReference type="SAM" id="Phobius"/>
    </source>
</evidence>
<dbReference type="InterPro" id="IPR011701">
    <property type="entry name" value="MFS"/>
</dbReference>
<keyword evidence="3 5" id="KW-1133">Transmembrane helix</keyword>
<feature type="transmembrane region" description="Helical" evidence="5">
    <location>
        <begin position="360"/>
        <end position="379"/>
    </location>
</feature>
<organism evidence="8 9">
    <name type="scientific">Streptomyces xanthii</name>
    <dbReference type="NCBI Taxonomy" id="2768069"/>
    <lineage>
        <taxon>Bacteria</taxon>
        <taxon>Bacillati</taxon>
        <taxon>Actinomycetota</taxon>
        <taxon>Actinomycetes</taxon>
        <taxon>Kitasatosporales</taxon>
        <taxon>Streptomycetaceae</taxon>
        <taxon>Streptomyces</taxon>
    </lineage>
</organism>
<keyword evidence="4 5" id="KW-0472">Membrane</keyword>
<dbReference type="AlphaFoldDB" id="A0A7H1BFZ3"/>
<feature type="domain" description="Major facilitator superfamily (MFS) profile" evidence="7">
    <location>
        <begin position="1"/>
        <end position="386"/>
    </location>
</feature>
<feature type="transmembrane region" description="Helical" evidence="5">
    <location>
        <begin position="98"/>
        <end position="118"/>
    </location>
</feature>
<accession>A0A7H1BFZ3</accession>
<dbReference type="Gene3D" id="1.20.1250.20">
    <property type="entry name" value="MFS general substrate transporter like domains"/>
    <property type="match status" value="1"/>
</dbReference>
<feature type="transmembrane region" description="Helical" evidence="5">
    <location>
        <begin position="73"/>
        <end position="92"/>
    </location>
</feature>
<protein>
    <submittedName>
        <fullName evidence="8">MFS transporter</fullName>
    </submittedName>
</protein>
<dbReference type="Pfam" id="PF07690">
    <property type="entry name" value="MFS_1"/>
    <property type="match status" value="1"/>
</dbReference>
<feature type="transmembrane region" description="Helical" evidence="5">
    <location>
        <begin position="300"/>
        <end position="323"/>
    </location>
</feature>
<dbReference type="InterPro" id="IPR020846">
    <property type="entry name" value="MFS_dom"/>
</dbReference>
<feature type="transmembrane region" description="Helical" evidence="5">
    <location>
        <begin position="40"/>
        <end position="61"/>
    </location>
</feature>
<dbReference type="EMBL" id="CP061281">
    <property type="protein sequence ID" value="QNS07648.1"/>
    <property type="molecule type" value="Genomic_DNA"/>
</dbReference>
<feature type="transmembrane region" description="Helical" evidence="5">
    <location>
        <begin position="245"/>
        <end position="262"/>
    </location>
</feature>
<evidence type="ECO:0000256" key="1">
    <source>
        <dbReference type="ARBA" id="ARBA00004651"/>
    </source>
</evidence>
<keyword evidence="6" id="KW-0732">Signal</keyword>
<evidence type="ECO:0000256" key="6">
    <source>
        <dbReference type="SAM" id="SignalP"/>
    </source>
</evidence>
<feature type="transmembrane region" description="Helical" evidence="5">
    <location>
        <begin position="161"/>
        <end position="180"/>
    </location>
</feature>
<feature type="transmembrane region" description="Helical" evidence="5">
    <location>
        <begin position="335"/>
        <end position="354"/>
    </location>
</feature>
<dbReference type="PANTHER" id="PTHR42910">
    <property type="entry name" value="TRANSPORTER SCO4007-RELATED"/>
    <property type="match status" value="1"/>
</dbReference>
<dbReference type="RefSeq" id="WP_188340310.1">
    <property type="nucleotide sequence ID" value="NZ_CP061281.1"/>
</dbReference>
<dbReference type="GO" id="GO:0005886">
    <property type="term" value="C:plasma membrane"/>
    <property type="evidence" value="ECO:0007669"/>
    <property type="project" value="UniProtKB-SubCell"/>
</dbReference>
<keyword evidence="9" id="KW-1185">Reference proteome</keyword>